<comment type="caution">
    <text evidence="6">The sequence shown here is derived from an EMBL/GenBank/DDBJ whole genome shotgun (WGS) entry which is preliminary data.</text>
</comment>
<evidence type="ECO:0000256" key="3">
    <source>
        <dbReference type="PROSITE-ProRule" id="PRU00192"/>
    </source>
</evidence>
<dbReference type="AlphaFoldDB" id="A0A4Z2B7P7"/>
<dbReference type="InterPro" id="IPR043539">
    <property type="entry name" value="Grb2-like"/>
</dbReference>
<sequence>MGICPIRCRSNMSILENTSESSAPAQEDAIVVSLCNYPAFGQIDPTMCIGERLTVMSDDGDFLIVRSATTGLESYIPTSYTAKVTHMWLFTGISRYKAIELLMLPNNHNGAFLIRESQTNADGYSLSILRRSGSSYHDSVKHYRISCLPNGWFYISPRLTFPSLHHLVEHYSGLYLRGPRSAARTFIGSPGRSTVKGRLFSECADGLCCRLTAPCFIKSSEGETKLVRRPTFNWKDISRSMVFKKKLTESDNPLVSEGLREAISSYLQMTEGSSDSWET</sequence>
<accession>A0A4Z2B7P7</accession>
<dbReference type="InterPro" id="IPR001452">
    <property type="entry name" value="SH3_domain"/>
</dbReference>
<keyword evidence="7" id="KW-1185">Reference proteome</keyword>
<dbReference type="InterPro" id="IPR000980">
    <property type="entry name" value="SH2"/>
</dbReference>
<dbReference type="PROSITE" id="PS50001">
    <property type="entry name" value="SH2"/>
    <property type="match status" value="1"/>
</dbReference>
<dbReference type="SMART" id="SM00252">
    <property type="entry name" value="SH2"/>
    <property type="match status" value="1"/>
</dbReference>
<evidence type="ECO:0000313" key="6">
    <source>
        <dbReference type="EMBL" id="TNM88414.1"/>
    </source>
</evidence>
<feature type="domain" description="SH3" evidence="5">
    <location>
        <begin position="26"/>
        <end position="86"/>
    </location>
</feature>
<evidence type="ECO:0000259" key="5">
    <source>
        <dbReference type="PROSITE" id="PS50002"/>
    </source>
</evidence>
<dbReference type="Proteomes" id="UP000516260">
    <property type="component" value="Chromosome 5"/>
</dbReference>
<dbReference type="InterPro" id="IPR036860">
    <property type="entry name" value="SH2_dom_sf"/>
</dbReference>
<feature type="domain" description="SH2" evidence="4">
    <location>
        <begin position="88"/>
        <end position="172"/>
    </location>
</feature>
<keyword evidence="1 3" id="KW-0728">SH3 domain</keyword>
<dbReference type="EMBL" id="SWLE01000018">
    <property type="protein sequence ID" value="TNM88414.1"/>
    <property type="molecule type" value="Genomic_DNA"/>
</dbReference>
<gene>
    <name evidence="6" type="ORF">fugu_004668</name>
</gene>
<proteinExistence type="predicted"/>
<organism evidence="6 7">
    <name type="scientific">Takifugu bimaculatus</name>
    <dbReference type="NCBI Taxonomy" id="433685"/>
    <lineage>
        <taxon>Eukaryota</taxon>
        <taxon>Metazoa</taxon>
        <taxon>Chordata</taxon>
        <taxon>Craniata</taxon>
        <taxon>Vertebrata</taxon>
        <taxon>Euteleostomi</taxon>
        <taxon>Actinopterygii</taxon>
        <taxon>Neopterygii</taxon>
        <taxon>Teleostei</taxon>
        <taxon>Neoteleostei</taxon>
        <taxon>Acanthomorphata</taxon>
        <taxon>Eupercaria</taxon>
        <taxon>Tetraodontiformes</taxon>
        <taxon>Tetradontoidea</taxon>
        <taxon>Tetraodontidae</taxon>
        <taxon>Takifugu</taxon>
    </lineage>
</organism>
<dbReference type="Gene3D" id="3.30.505.10">
    <property type="entry name" value="SH2 domain"/>
    <property type="match status" value="1"/>
</dbReference>
<keyword evidence="2" id="KW-0727">SH2 domain</keyword>
<dbReference type="PROSITE" id="PS50002">
    <property type="entry name" value="SH3"/>
    <property type="match status" value="1"/>
</dbReference>
<evidence type="ECO:0000259" key="4">
    <source>
        <dbReference type="PROSITE" id="PS50001"/>
    </source>
</evidence>
<evidence type="ECO:0000256" key="1">
    <source>
        <dbReference type="ARBA" id="ARBA00022443"/>
    </source>
</evidence>
<dbReference type="PANTHER" id="PTHR46037">
    <property type="entry name" value="PROTEIN ENHANCER OF SEVENLESS 2B"/>
    <property type="match status" value="1"/>
</dbReference>
<evidence type="ECO:0000313" key="7">
    <source>
        <dbReference type="Proteomes" id="UP000516260"/>
    </source>
</evidence>
<dbReference type="Gene3D" id="2.30.30.40">
    <property type="entry name" value="SH3 Domains"/>
    <property type="match status" value="1"/>
</dbReference>
<dbReference type="PRINTS" id="PR00401">
    <property type="entry name" value="SH2DOMAIN"/>
</dbReference>
<protein>
    <recommendedName>
        <fullName evidence="8">SH2 domain-containing protein</fullName>
    </recommendedName>
</protein>
<evidence type="ECO:0008006" key="8">
    <source>
        <dbReference type="Google" id="ProtNLM"/>
    </source>
</evidence>
<dbReference type="SUPFAM" id="SSF55550">
    <property type="entry name" value="SH2 domain"/>
    <property type="match status" value="1"/>
</dbReference>
<dbReference type="Pfam" id="PF00017">
    <property type="entry name" value="SH2"/>
    <property type="match status" value="1"/>
</dbReference>
<reference evidence="6 7" key="1">
    <citation type="submission" date="2019-04" db="EMBL/GenBank/DDBJ databases">
        <title>The sequence and de novo assembly of Takifugu bimaculatus genome using PacBio and Hi-C technologies.</title>
        <authorList>
            <person name="Xu P."/>
            <person name="Liu B."/>
            <person name="Zhou Z."/>
        </authorList>
    </citation>
    <scope>NUCLEOTIDE SEQUENCE [LARGE SCALE GENOMIC DNA]</scope>
    <source>
        <strain evidence="6">TB-2018</strain>
        <tissue evidence="6">Muscle</tissue>
    </source>
</reference>
<name>A0A4Z2B7P7_9TELE</name>
<evidence type="ECO:0000256" key="2">
    <source>
        <dbReference type="PROSITE-ProRule" id="PRU00191"/>
    </source>
</evidence>